<reference evidence="1" key="1">
    <citation type="submission" date="2023-10" db="EMBL/GenBank/DDBJ databases">
        <authorList>
            <person name="Rodriguez Cubillos JULIANA M."/>
            <person name="De Vega J."/>
        </authorList>
    </citation>
    <scope>NUCLEOTIDE SEQUENCE</scope>
</reference>
<sequence length="301" mass="35903">MIIEDDDVPLSEKLSRMSNSGTRSSYCDIPIKKRPFDNKSDTISIKKSKTTPFDNQDKDDTPLSRKTQMLVDKFESRLFSSNKKEHELAKKLFDECKSKRHEEENTLESKELEKMIKKMSFVEGIKDSLRKMEGKMGECFEEFVVKQTRLFFKDLIREHKQCTMENKIKERELDAMKKQFVGEVETLESKKKDFESAKKLYEEKVDALRFKEEMCTKREMDIESKDKLVEGRKKDLDLKVKQVEIRETDVELKKNQLELWEKEIESKKKKLQDQFMELHSKEEKFKHKVKSFVSQMEDFKS</sequence>
<dbReference type="Proteomes" id="UP001177021">
    <property type="component" value="Unassembled WGS sequence"/>
</dbReference>
<protein>
    <submittedName>
        <fullName evidence="1">Uncharacterized protein</fullName>
    </submittedName>
</protein>
<proteinExistence type="predicted"/>
<evidence type="ECO:0000313" key="1">
    <source>
        <dbReference type="EMBL" id="CAJ2660606.1"/>
    </source>
</evidence>
<name>A0ACB0KVE2_TRIPR</name>
<dbReference type="EMBL" id="CASHSV030000311">
    <property type="protein sequence ID" value="CAJ2660606.1"/>
    <property type="molecule type" value="Genomic_DNA"/>
</dbReference>
<accession>A0ACB0KVE2</accession>
<evidence type="ECO:0000313" key="2">
    <source>
        <dbReference type="Proteomes" id="UP001177021"/>
    </source>
</evidence>
<gene>
    <name evidence="1" type="ORF">MILVUS5_LOCUS26531</name>
</gene>
<comment type="caution">
    <text evidence="1">The sequence shown here is derived from an EMBL/GenBank/DDBJ whole genome shotgun (WGS) entry which is preliminary data.</text>
</comment>
<keyword evidence="2" id="KW-1185">Reference proteome</keyword>
<organism evidence="1 2">
    <name type="scientific">Trifolium pratense</name>
    <name type="common">Red clover</name>
    <dbReference type="NCBI Taxonomy" id="57577"/>
    <lineage>
        <taxon>Eukaryota</taxon>
        <taxon>Viridiplantae</taxon>
        <taxon>Streptophyta</taxon>
        <taxon>Embryophyta</taxon>
        <taxon>Tracheophyta</taxon>
        <taxon>Spermatophyta</taxon>
        <taxon>Magnoliopsida</taxon>
        <taxon>eudicotyledons</taxon>
        <taxon>Gunneridae</taxon>
        <taxon>Pentapetalae</taxon>
        <taxon>rosids</taxon>
        <taxon>fabids</taxon>
        <taxon>Fabales</taxon>
        <taxon>Fabaceae</taxon>
        <taxon>Papilionoideae</taxon>
        <taxon>50 kb inversion clade</taxon>
        <taxon>NPAAA clade</taxon>
        <taxon>Hologalegina</taxon>
        <taxon>IRL clade</taxon>
        <taxon>Trifolieae</taxon>
        <taxon>Trifolium</taxon>
    </lineage>
</organism>